<feature type="signal peptide" evidence="1">
    <location>
        <begin position="1"/>
        <end position="24"/>
    </location>
</feature>
<evidence type="ECO:0000313" key="2">
    <source>
        <dbReference type="EMBL" id="MBW3096762.1"/>
    </source>
</evidence>
<accession>A0ABS6WMX3</accession>
<dbReference type="InterPro" id="IPR007410">
    <property type="entry name" value="LpqE-like"/>
</dbReference>
<dbReference type="EMBL" id="JAHWQX010000001">
    <property type="protein sequence ID" value="MBW3096762.1"/>
    <property type="molecule type" value="Genomic_DNA"/>
</dbReference>
<sequence>MNSFFPLAAAVAVMIFANAEASFAASTTAAQKTPTNHAATAHHGSHLAVTVGELEIHDAAIRATLPNAPVAAAYMTIRNHGDEDDRLLGGSAAFAGMVQLHDMVMENDVMNMRQVSDGLTIPAGQSVTLQAGGLHLMLMQLEARMQAGENRSITLFFEKAGAVTFDLPVKDMRGSAARHTDHDAARDAE</sequence>
<keyword evidence="1" id="KW-0732">Signal</keyword>
<feature type="chain" id="PRO_5046898507" evidence="1">
    <location>
        <begin position="25"/>
        <end position="189"/>
    </location>
</feature>
<dbReference type="RefSeq" id="WP_219200608.1">
    <property type="nucleotide sequence ID" value="NZ_JAHWQX010000001.1"/>
</dbReference>
<gene>
    <name evidence="2" type="ORF">KY465_05670</name>
</gene>
<dbReference type="PANTHER" id="PTHR36302">
    <property type="entry name" value="BLR7088 PROTEIN"/>
    <property type="match status" value="1"/>
</dbReference>
<dbReference type="InterPro" id="IPR058248">
    <property type="entry name" value="Lxx211020-like"/>
</dbReference>
<name>A0ABS6WMX3_9HYPH</name>
<protein>
    <submittedName>
        <fullName evidence="2">Copper chaperone PCu(A)C</fullName>
    </submittedName>
</protein>
<proteinExistence type="predicted"/>
<evidence type="ECO:0000256" key="1">
    <source>
        <dbReference type="SAM" id="SignalP"/>
    </source>
</evidence>
<organism evidence="2 3">
    <name type="scientific">Pseudohoeflea coraliihabitans</name>
    <dbReference type="NCBI Taxonomy" id="2860393"/>
    <lineage>
        <taxon>Bacteria</taxon>
        <taxon>Pseudomonadati</taxon>
        <taxon>Pseudomonadota</taxon>
        <taxon>Alphaproteobacteria</taxon>
        <taxon>Hyphomicrobiales</taxon>
        <taxon>Rhizobiaceae</taxon>
        <taxon>Pseudohoeflea</taxon>
    </lineage>
</organism>
<comment type="caution">
    <text evidence="2">The sequence shown here is derived from an EMBL/GenBank/DDBJ whole genome shotgun (WGS) entry which is preliminary data.</text>
</comment>
<dbReference type="Pfam" id="PF04314">
    <property type="entry name" value="PCuAC"/>
    <property type="match status" value="1"/>
</dbReference>
<evidence type="ECO:0000313" key="3">
    <source>
        <dbReference type="Proteomes" id="UP001430804"/>
    </source>
</evidence>
<dbReference type="Proteomes" id="UP001430804">
    <property type="component" value="Unassembled WGS sequence"/>
</dbReference>
<keyword evidence="3" id="KW-1185">Reference proteome</keyword>
<reference evidence="2" key="1">
    <citation type="submission" date="2021-07" db="EMBL/GenBank/DDBJ databases">
        <title>Pseudohoeflea marina sp. nov. a polyhydroxyalcanoate-producing bacterium.</title>
        <authorList>
            <person name="Zheng W."/>
            <person name="Yu S."/>
            <person name="Huang Y."/>
        </authorList>
    </citation>
    <scope>NUCLEOTIDE SEQUENCE</scope>
    <source>
        <strain evidence="2">DP4N28-3</strain>
    </source>
</reference>
<dbReference type="PANTHER" id="PTHR36302:SF1">
    <property type="entry name" value="COPPER CHAPERONE PCU(A)C"/>
    <property type="match status" value="1"/>
</dbReference>